<feature type="transmembrane region" description="Helical" evidence="1">
    <location>
        <begin position="268"/>
        <end position="286"/>
    </location>
</feature>
<sequence>MTLVLENGSLFRQGFCSPDRGHLGSTKDNMRLAFMTRHGCNLRKAISLSFWFDHCWPVSRKYWFSLLFITVICAKILHIYSHLNSLPLGQLMIWGPTFFLQDVVCILFTHSLCADYQHRWTRVIAALLVVPASLAISGLSAANISFYVATGAEIHWKQAHNFHGDKPGVKTLLTGLTGFIIVEIAFVAASWFSTPHVCNWIKGIVSIFRGVLPSACRGKRTSPILKSYERVPPEEWDDDRRNTELNSGAQGMETTLANVSKESRRSRWLRVFVFTFTGLAVILRCIRPSSAAYNFLSETVIVTPFEKDQSRASSPFDLLELTGDYSWLGNHTALAAPPTFDWLPQDKLAGFSDWYENANHTARIHYNPAHDPLHISNLENEVLESLREPLQSGNVNIRHVLLLKLESTRADVFPLRKESYLGDMIRETFKNGHLPGEIEERLANLTPTAERLTATSSGFNGNNDVANPYGGFHATDAYTGGTYTLKSIVATVCGIAPLVADFNREYLHHIYQPCMPHILEALNSQANKTKTEDYTSWPWRSTWMQSVTEDYDNQNLLTPALGFKHKVTDINISEDHAKQGGPQLEKFNFWGYPETELADYYRKAINSAEKRKERLFISHLTSITHHPWDTPNHKHEEMISHSWVGKTNKVNHYLNTLGVADKWLAELLNILEETGAANETLVVMVGDHGVSLPENGGVTPYLNPHTASFHVPLVFAHPQLPPVEINSRVASIQIVPTILDILSESGSLDKQAKSAIKDLLPMYEGQSVIRPTIAEKDGKQDWQFSVMNTGGTWLALRSAAKPYRLIIPVIPDLEWRFSNVETDPHELEALQDFNLENLMNMVLPEHGEDAVQWVKDAAHVAKWWVKENWRRYKYLP</sequence>
<dbReference type="Pfam" id="PF00884">
    <property type="entry name" value="Sulfatase"/>
    <property type="match status" value="1"/>
</dbReference>
<dbReference type="PANTHER" id="PTHR43751">
    <property type="entry name" value="SULFATASE"/>
    <property type="match status" value="1"/>
</dbReference>
<feature type="transmembrane region" description="Helical" evidence="1">
    <location>
        <begin position="93"/>
        <end position="113"/>
    </location>
</feature>
<keyword evidence="1" id="KW-0472">Membrane</keyword>
<feature type="transmembrane region" description="Helical" evidence="1">
    <location>
        <begin position="62"/>
        <end position="81"/>
    </location>
</feature>
<organism evidence="3 4">
    <name type="scientific">Penicillium egyptiacum</name>
    <dbReference type="NCBI Taxonomy" id="1303716"/>
    <lineage>
        <taxon>Eukaryota</taxon>
        <taxon>Fungi</taxon>
        <taxon>Dikarya</taxon>
        <taxon>Ascomycota</taxon>
        <taxon>Pezizomycotina</taxon>
        <taxon>Eurotiomycetes</taxon>
        <taxon>Eurotiomycetidae</taxon>
        <taxon>Eurotiales</taxon>
        <taxon>Aspergillaceae</taxon>
        <taxon>Penicillium</taxon>
    </lineage>
</organism>
<dbReference type="InterPro" id="IPR000917">
    <property type="entry name" value="Sulfatase_N"/>
</dbReference>
<dbReference type="SUPFAM" id="SSF53649">
    <property type="entry name" value="Alkaline phosphatase-like"/>
    <property type="match status" value="1"/>
</dbReference>
<keyword evidence="1" id="KW-0812">Transmembrane</keyword>
<protein>
    <recommendedName>
        <fullName evidence="2">Sulfatase N-terminal domain-containing protein</fullName>
    </recommendedName>
</protein>
<evidence type="ECO:0000313" key="3">
    <source>
        <dbReference type="EMBL" id="CAG8903449.1"/>
    </source>
</evidence>
<dbReference type="AlphaFoldDB" id="A0A9W4KFL8"/>
<feature type="domain" description="Sulfatase N-terminal" evidence="2">
    <location>
        <begin position="469"/>
        <end position="742"/>
    </location>
</feature>
<evidence type="ECO:0000259" key="2">
    <source>
        <dbReference type="Pfam" id="PF00884"/>
    </source>
</evidence>
<dbReference type="EMBL" id="CAJVRC010000882">
    <property type="protein sequence ID" value="CAG8903449.1"/>
    <property type="molecule type" value="Genomic_DNA"/>
</dbReference>
<name>A0A9W4KFL8_9EURO</name>
<comment type="caution">
    <text evidence="3">The sequence shown here is derived from an EMBL/GenBank/DDBJ whole genome shotgun (WGS) entry which is preliminary data.</text>
</comment>
<dbReference type="Proteomes" id="UP001154252">
    <property type="component" value="Unassembled WGS sequence"/>
</dbReference>
<evidence type="ECO:0000256" key="1">
    <source>
        <dbReference type="SAM" id="Phobius"/>
    </source>
</evidence>
<gene>
    <name evidence="3" type="ORF">PEGY_LOCUS7278</name>
</gene>
<keyword evidence="1" id="KW-1133">Transmembrane helix</keyword>
<reference evidence="3" key="1">
    <citation type="submission" date="2021-07" db="EMBL/GenBank/DDBJ databases">
        <authorList>
            <person name="Branca A.L. A."/>
        </authorList>
    </citation>
    <scope>NUCLEOTIDE SEQUENCE</scope>
</reference>
<dbReference type="Gene3D" id="3.40.720.10">
    <property type="entry name" value="Alkaline Phosphatase, subunit A"/>
    <property type="match status" value="1"/>
</dbReference>
<evidence type="ECO:0000313" key="4">
    <source>
        <dbReference type="Proteomes" id="UP001154252"/>
    </source>
</evidence>
<accession>A0A9W4KFL8</accession>
<proteinExistence type="predicted"/>
<dbReference type="PANTHER" id="PTHR43751:SF3">
    <property type="entry name" value="SULFATASE N-TERMINAL DOMAIN-CONTAINING PROTEIN"/>
    <property type="match status" value="1"/>
</dbReference>
<feature type="transmembrane region" description="Helical" evidence="1">
    <location>
        <begin position="125"/>
        <end position="149"/>
    </location>
</feature>
<dbReference type="InterPro" id="IPR017850">
    <property type="entry name" value="Alkaline_phosphatase_core_sf"/>
</dbReference>
<dbReference type="InterPro" id="IPR052701">
    <property type="entry name" value="GAG_Ulvan_Degrading_Sulfatases"/>
</dbReference>
<feature type="transmembrane region" description="Helical" evidence="1">
    <location>
        <begin position="169"/>
        <end position="192"/>
    </location>
</feature>
<dbReference type="OrthoDB" id="103349at2759"/>
<keyword evidence="4" id="KW-1185">Reference proteome</keyword>